<dbReference type="Pfam" id="PF00705">
    <property type="entry name" value="PCNA_N"/>
    <property type="match status" value="1"/>
</dbReference>
<keyword evidence="6" id="KW-0687">Ribonucleoprotein</keyword>
<dbReference type="InterPro" id="IPR000730">
    <property type="entry name" value="Pr_cel_nuc_antig"/>
</dbReference>
<evidence type="ECO:0000259" key="5">
    <source>
        <dbReference type="Pfam" id="PF02747"/>
    </source>
</evidence>
<proteinExistence type="inferred from homology"/>
<dbReference type="GO" id="GO:0030337">
    <property type="term" value="F:DNA polymerase processivity factor activity"/>
    <property type="evidence" value="ECO:0007669"/>
    <property type="project" value="InterPro"/>
</dbReference>
<dbReference type="GO" id="GO:0005840">
    <property type="term" value="C:ribosome"/>
    <property type="evidence" value="ECO:0007669"/>
    <property type="project" value="UniProtKB-KW"/>
</dbReference>
<reference evidence="6 7" key="1">
    <citation type="submission" date="2018-04" db="EMBL/GenBank/DDBJ databases">
        <authorList>
            <person name="Zhang X."/>
            <person name="Yuan J."/>
            <person name="Li F."/>
            <person name="Xiang J."/>
        </authorList>
    </citation>
    <scope>NUCLEOTIDE SEQUENCE [LARGE SCALE GENOMIC DNA]</scope>
    <source>
        <tissue evidence="6">Muscle</tissue>
    </source>
</reference>
<dbReference type="InterPro" id="IPR022649">
    <property type="entry name" value="Pr_cel_nuc_antig_C"/>
</dbReference>
<dbReference type="AlphaFoldDB" id="A0A3R7PZE4"/>
<protein>
    <submittedName>
        <fullName evidence="6">28S ribosomal protein S27, mitochondrial</fullName>
    </submittedName>
</protein>
<dbReference type="SUPFAM" id="SSF55979">
    <property type="entry name" value="DNA clamp"/>
    <property type="match status" value="2"/>
</dbReference>
<gene>
    <name evidence="6" type="ORF">C7M84_024872</name>
</gene>
<feature type="domain" description="Proliferating cell nuclear antigen PCNA N-terminal" evidence="4">
    <location>
        <begin position="442"/>
        <end position="486"/>
    </location>
</feature>
<dbReference type="GO" id="GO:0005739">
    <property type="term" value="C:mitochondrion"/>
    <property type="evidence" value="ECO:0007669"/>
    <property type="project" value="UniProtKB-SubCell"/>
</dbReference>
<organism evidence="6 7">
    <name type="scientific">Penaeus vannamei</name>
    <name type="common">Whiteleg shrimp</name>
    <name type="synonym">Litopenaeus vannamei</name>
    <dbReference type="NCBI Taxonomy" id="6689"/>
    <lineage>
        <taxon>Eukaryota</taxon>
        <taxon>Metazoa</taxon>
        <taxon>Ecdysozoa</taxon>
        <taxon>Arthropoda</taxon>
        <taxon>Crustacea</taxon>
        <taxon>Multicrustacea</taxon>
        <taxon>Malacostraca</taxon>
        <taxon>Eumalacostraca</taxon>
        <taxon>Eucarida</taxon>
        <taxon>Decapoda</taxon>
        <taxon>Dendrobranchiata</taxon>
        <taxon>Penaeoidea</taxon>
        <taxon>Penaeidae</taxon>
        <taxon>Penaeus</taxon>
    </lineage>
</organism>
<dbReference type="InterPro" id="IPR034913">
    <property type="entry name" value="mS27/PTCD2"/>
</dbReference>
<keyword evidence="6" id="KW-0689">Ribosomal protein</keyword>
<dbReference type="PANTHER" id="PTHR21393">
    <property type="entry name" value="MITOCHONDRIAL 28S RIBOSOMAL PROTEIN S27"/>
    <property type="match status" value="1"/>
</dbReference>
<evidence type="ECO:0000256" key="1">
    <source>
        <dbReference type="ARBA" id="ARBA00004173"/>
    </source>
</evidence>
<dbReference type="Pfam" id="PF02747">
    <property type="entry name" value="PCNA_C"/>
    <property type="match status" value="1"/>
</dbReference>
<comment type="caution">
    <text evidence="6">The sequence shown here is derived from an EMBL/GenBank/DDBJ whole genome shotgun (WGS) entry which is preliminary data.</text>
</comment>
<dbReference type="STRING" id="6689.A0A3R7PZE4"/>
<sequence length="572" mass="65573">MALRAQTHLFRYLKQNLSRQRCCTYLSAAYRCDETWNKRLENPLIKSINDYFYELDRKHKREGKVSAIDVDLFVNSLNHKNGEALVDELVDIIHRLRRSPETVRTLPSTNHAVLRLLSDIDSTHVLLKLISDPLNYGVFPDHYLANLLMDSYIKKKDFTAAARISSVKMLQEDFGPKLTQVLTLASCYFYATSDSNQPWEDYTPKVEEPKEEVKIRVKYLRNPYFDDHFDLKEPNHIVGKTLAWVSPLIGGTVGSSCELLGWALYNKWDELEAALSRLSAGKEPVAASVINTVKEIMESCEDQDSREKVMSAITRIEGAEGRVAEVDIKDLVDKMIQEEVAAAEASFIEEQEVAYESWEKLRENEVQFQIEEYKKKQLMAEIEQKKKDLEEREEVIYFFDNQEKLEMLLPDRKKRYYPKKKSLIFGKKQPRKVDEGYIPPECAANDDIITMKAQDNADTVTFMFESPNQEKVSDYEMKLMNLDQEHLGIPETDYACVIKLPSGEFARICRDLSQFGESIVIACTKEGVKFSAAGDIGTANIKLAQTSSVDKEEEAVVIEMQELSRSPLLADT</sequence>
<evidence type="ECO:0000256" key="3">
    <source>
        <dbReference type="ARBA" id="ARBA00023125"/>
    </source>
</evidence>
<evidence type="ECO:0000313" key="6">
    <source>
        <dbReference type="EMBL" id="ROT81962.1"/>
    </source>
</evidence>
<dbReference type="OrthoDB" id="19830at2759"/>
<reference evidence="6 7" key="2">
    <citation type="submission" date="2019-01" db="EMBL/GenBank/DDBJ databases">
        <title>The decoding of complex shrimp genome reveals the adaptation for benthos swimmer, frequently molting mechanism and breeding impact on genome.</title>
        <authorList>
            <person name="Sun Y."/>
            <person name="Gao Y."/>
            <person name="Yu Y."/>
        </authorList>
    </citation>
    <scope>NUCLEOTIDE SEQUENCE [LARGE SCALE GENOMIC DNA]</scope>
    <source>
        <tissue evidence="6">Muscle</tissue>
    </source>
</reference>
<keyword evidence="7" id="KW-1185">Reference proteome</keyword>
<feature type="domain" description="Proliferating cell nuclear antigen PCNA C-terminal" evidence="5">
    <location>
        <begin position="488"/>
        <end position="562"/>
    </location>
</feature>
<evidence type="ECO:0000313" key="7">
    <source>
        <dbReference type="Proteomes" id="UP000283509"/>
    </source>
</evidence>
<dbReference type="EMBL" id="QCYY01000901">
    <property type="protein sequence ID" value="ROT81962.1"/>
    <property type="molecule type" value="Genomic_DNA"/>
</dbReference>
<evidence type="ECO:0000256" key="2">
    <source>
        <dbReference type="ARBA" id="ARBA00010462"/>
    </source>
</evidence>
<dbReference type="Gene3D" id="3.70.10.10">
    <property type="match status" value="1"/>
</dbReference>
<evidence type="ECO:0000259" key="4">
    <source>
        <dbReference type="Pfam" id="PF00705"/>
    </source>
</evidence>
<comment type="similarity">
    <text evidence="2">Belongs to the PCNA family.</text>
</comment>
<accession>A0A3R7PZE4</accession>
<dbReference type="Proteomes" id="UP000283509">
    <property type="component" value="Unassembled WGS sequence"/>
</dbReference>
<dbReference type="InterPro" id="IPR022648">
    <property type="entry name" value="Pr_cel_nuc_antig_N"/>
</dbReference>
<dbReference type="NCBIfam" id="TIGR00590">
    <property type="entry name" value="pcna"/>
    <property type="match status" value="1"/>
</dbReference>
<dbReference type="InterPro" id="IPR046938">
    <property type="entry name" value="DNA_clamp_sf"/>
</dbReference>
<dbReference type="CDD" id="cd00577">
    <property type="entry name" value="PCNA"/>
    <property type="match status" value="1"/>
</dbReference>
<dbReference type="InterPro" id="IPR019266">
    <property type="entry name" value="Ribosomal_mS27"/>
</dbReference>
<keyword evidence="3" id="KW-0238">DNA-binding</keyword>
<name>A0A3R7PZE4_PENVA</name>
<comment type="subcellular location">
    <subcellularLocation>
        <location evidence="1">Mitochondrion</location>
    </subcellularLocation>
</comment>
<dbReference type="GO" id="GO:0003677">
    <property type="term" value="F:DNA binding"/>
    <property type="evidence" value="ECO:0007669"/>
    <property type="project" value="UniProtKB-KW"/>
</dbReference>
<dbReference type="PANTHER" id="PTHR21393:SF0">
    <property type="entry name" value="SMALL RIBOSOMAL SUBUNIT PROTEIN MS27"/>
    <property type="match status" value="1"/>
</dbReference>
<dbReference type="GO" id="GO:0006275">
    <property type="term" value="P:regulation of DNA replication"/>
    <property type="evidence" value="ECO:0007669"/>
    <property type="project" value="InterPro"/>
</dbReference>
<dbReference type="Pfam" id="PF10037">
    <property type="entry name" value="MRP-S27"/>
    <property type="match status" value="1"/>
</dbReference>